<dbReference type="STRING" id="1454373.ACMU_04150"/>
<dbReference type="SMART" id="SM00850">
    <property type="entry name" value="LytTR"/>
    <property type="match status" value="1"/>
</dbReference>
<evidence type="ECO:0000313" key="3">
    <source>
        <dbReference type="EMBL" id="KAJ54095.1"/>
    </source>
</evidence>
<keyword evidence="1" id="KW-0472">Membrane</keyword>
<evidence type="ECO:0000313" key="4">
    <source>
        <dbReference type="Proteomes" id="UP000026249"/>
    </source>
</evidence>
<dbReference type="Gene3D" id="2.40.50.1020">
    <property type="entry name" value="LytTr DNA-binding domain"/>
    <property type="match status" value="1"/>
</dbReference>
<protein>
    <recommendedName>
        <fullName evidence="2">HTH LytTR-type domain-containing protein</fullName>
    </recommendedName>
</protein>
<feature type="transmembrane region" description="Helical" evidence="1">
    <location>
        <begin position="31"/>
        <end position="52"/>
    </location>
</feature>
<dbReference type="InterPro" id="IPR007492">
    <property type="entry name" value="LytTR_DNA-bd_dom"/>
</dbReference>
<dbReference type="Proteomes" id="UP000026249">
    <property type="component" value="Unassembled WGS sequence"/>
</dbReference>
<dbReference type="PROSITE" id="PS50930">
    <property type="entry name" value="HTH_LYTTR"/>
    <property type="match status" value="1"/>
</dbReference>
<comment type="caution">
    <text evidence="3">The sequence shown here is derived from an EMBL/GenBank/DDBJ whole genome shotgun (WGS) entry which is preliminary data.</text>
</comment>
<feature type="domain" description="HTH LytTR-type" evidence="2">
    <location>
        <begin position="150"/>
        <end position="232"/>
    </location>
</feature>
<accession>A0A037ZH01</accession>
<evidence type="ECO:0000256" key="1">
    <source>
        <dbReference type="SAM" id="Phobius"/>
    </source>
</evidence>
<dbReference type="Pfam" id="PF04397">
    <property type="entry name" value="LytTR"/>
    <property type="match status" value="1"/>
</dbReference>
<feature type="transmembrane region" description="Helical" evidence="1">
    <location>
        <begin position="64"/>
        <end position="86"/>
    </location>
</feature>
<name>A0A037ZH01_9RHOB</name>
<organism evidence="3 4">
    <name type="scientific">Actibacterium mucosum KCTC 23349</name>
    <dbReference type="NCBI Taxonomy" id="1454373"/>
    <lineage>
        <taxon>Bacteria</taxon>
        <taxon>Pseudomonadati</taxon>
        <taxon>Pseudomonadota</taxon>
        <taxon>Alphaproteobacteria</taxon>
        <taxon>Rhodobacterales</taxon>
        <taxon>Roseobacteraceae</taxon>
        <taxon>Actibacterium</taxon>
    </lineage>
</organism>
<keyword evidence="1" id="KW-0812">Transmembrane</keyword>
<dbReference type="OrthoDB" id="7028951at2"/>
<dbReference type="GO" id="GO:0003677">
    <property type="term" value="F:DNA binding"/>
    <property type="evidence" value="ECO:0007669"/>
    <property type="project" value="InterPro"/>
</dbReference>
<sequence>MPVLSWVALTLMIGISGPFGSYENLELPMRLAMWAVFNMGAIVLGVIVRLGMWRLLRTKGYWTISVLTSAVLALSLAGPLHVFVLFLAEETQQRIPSLVENVMILFSIGLGLSSLRILLDRPEPPEDAPPPRLVRRLSPGVRGQLIRCAVDDHYVIVVTEQGEEQLLMRFSDAISELEGVDGLRVHRSHWVAMDAVTGHANENGRLFLLSKDGARIPVSRNYRQAVEARLSA</sequence>
<keyword evidence="4" id="KW-1185">Reference proteome</keyword>
<gene>
    <name evidence="3" type="ORF">ACMU_04150</name>
</gene>
<dbReference type="AlphaFoldDB" id="A0A037ZH01"/>
<reference evidence="3 4" key="1">
    <citation type="submission" date="2014-03" db="EMBL/GenBank/DDBJ databases">
        <title>Draft Genome Sequence of Actibacterium mucosum KCTC 23349, a Marine Alphaproteobacterium with Complex Ionic Requirements Isolated from Mediterranean Seawater at Malvarrosa Beach, Valencia, Spain.</title>
        <authorList>
            <person name="Arahal D.R."/>
            <person name="Shao Z."/>
            <person name="Lai Q."/>
            <person name="Pujalte M.J."/>
        </authorList>
    </citation>
    <scope>NUCLEOTIDE SEQUENCE [LARGE SCALE GENOMIC DNA]</scope>
    <source>
        <strain evidence="3 4">KCTC 23349</strain>
    </source>
</reference>
<dbReference type="RefSeq" id="WP_152544676.1">
    <property type="nucleotide sequence ID" value="NZ_JFKE01000011.1"/>
</dbReference>
<evidence type="ECO:0000259" key="2">
    <source>
        <dbReference type="PROSITE" id="PS50930"/>
    </source>
</evidence>
<proteinExistence type="predicted"/>
<dbReference type="EMBL" id="JFKE01000011">
    <property type="protein sequence ID" value="KAJ54095.1"/>
    <property type="molecule type" value="Genomic_DNA"/>
</dbReference>
<keyword evidence="1" id="KW-1133">Transmembrane helix</keyword>